<feature type="transmembrane region" description="Helical" evidence="2">
    <location>
        <begin position="6"/>
        <end position="25"/>
    </location>
</feature>
<keyword evidence="2" id="KW-1133">Transmembrane helix</keyword>
<keyword evidence="4" id="KW-1185">Reference proteome</keyword>
<comment type="caution">
    <text evidence="3">The sequence shown here is derived from an EMBL/GenBank/DDBJ whole genome shotgun (WGS) entry which is preliminary data.</text>
</comment>
<evidence type="ECO:0008006" key="5">
    <source>
        <dbReference type="Google" id="ProtNLM"/>
    </source>
</evidence>
<protein>
    <recommendedName>
        <fullName evidence="5">Helix-hairpin-helix domain-containing protein</fullName>
    </recommendedName>
</protein>
<evidence type="ECO:0000256" key="1">
    <source>
        <dbReference type="SAM" id="MobiDB-lite"/>
    </source>
</evidence>
<keyword evidence="2" id="KW-0812">Transmembrane</keyword>
<organism evidence="3 4">
    <name type="scientific">Micromonospora zingiberis</name>
    <dbReference type="NCBI Taxonomy" id="2053011"/>
    <lineage>
        <taxon>Bacteria</taxon>
        <taxon>Bacillati</taxon>
        <taxon>Actinomycetota</taxon>
        <taxon>Actinomycetes</taxon>
        <taxon>Micromonosporales</taxon>
        <taxon>Micromonosporaceae</taxon>
        <taxon>Micromonospora</taxon>
    </lineage>
</organism>
<evidence type="ECO:0000256" key="2">
    <source>
        <dbReference type="SAM" id="Phobius"/>
    </source>
</evidence>
<dbReference type="OrthoDB" id="3298812at2"/>
<name>A0A4R0GNR9_9ACTN</name>
<dbReference type="Proteomes" id="UP000292274">
    <property type="component" value="Unassembled WGS sequence"/>
</dbReference>
<evidence type="ECO:0000313" key="4">
    <source>
        <dbReference type="Proteomes" id="UP000292274"/>
    </source>
</evidence>
<reference evidence="3 4" key="1">
    <citation type="submission" date="2019-02" db="EMBL/GenBank/DDBJ databases">
        <title>Jishengella sp. nov., isolated from a root of Zingiber montanum.</title>
        <authorList>
            <person name="Kuncharoen N."/>
            <person name="Kudo T."/>
            <person name="Masahiro Y."/>
            <person name="Ohkuma M."/>
            <person name="Tanasupawat S."/>
        </authorList>
    </citation>
    <scope>NUCLEOTIDE SEQUENCE [LARGE SCALE GENOMIC DNA]</scope>
    <source>
        <strain evidence="3 4">PLAI 1-1</strain>
    </source>
</reference>
<accession>A0A4R0GNR9</accession>
<gene>
    <name evidence="3" type="ORF">E0H26_09335</name>
</gene>
<dbReference type="EMBL" id="SJJR01000004">
    <property type="protein sequence ID" value="TCB98557.1"/>
    <property type="molecule type" value="Genomic_DNA"/>
</dbReference>
<dbReference type="AlphaFoldDB" id="A0A4R0GNR9"/>
<evidence type="ECO:0000313" key="3">
    <source>
        <dbReference type="EMBL" id="TCB98557.1"/>
    </source>
</evidence>
<dbReference type="Gene3D" id="1.10.150.20">
    <property type="entry name" value="5' to 3' exonuclease, C-terminal subdomain"/>
    <property type="match status" value="1"/>
</dbReference>
<feature type="compositionally biased region" description="Polar residues" evidence="1">
    <location>
        <begin position="34"/>
        <end position="43"/>
    </location>
</feature>
<feature type="compositionally biased region" description="Low complexity" evidence="1">
    <location>
        <begin position="69"/>
        <end position="116"/>
    </location>
</feature>
<feature type="region of interest" description="Disordered" evidence="1">
    <location>
        <begin position="29"/>
        <end position="233"/>
    </location>
</feature>
<sequence length="306" mass="30604">MDSFGSWLILLVVLLAGLAAGWLVLRSRRDEPPASTNRATTQAPGPVPNQRAETASPSPADQPAPVPAEPASAVATEPVAATPDATADTPVSTGTDPTATPTAAPVETPAAVVDTPSTTPEIAEPASTPAVAEPASTPEVAEPVGTTEVAEPVGTTEVAEPVGTTVGSGAEPSAAVLEGPAEQADEDEPGVRPAVATPPVRRKAATKSSPSVAAKPSPAASSPSTDAAPATSVVEAADDFRRIQGVGPKMAAALHGAGIRTYQQLAELDETTLRETIRGAGLRATASLVTWPQQAKILASQPGETA</sequence>
<proteinExistence type="predicted"/>
<feature type="compositionally biased region" description="Low complexity" evidence="1">
    <location>
        <begin position="206"/>
        <end position="232"/>
    </location>
</feature>
<dbReference type="RefSeq" id="WP_131303141.1">
    <property type="nucleotide sequence ID" value="NZ_SJJR01000004.1"/>
</dbReference>
<keyword evidence="2" id="KW-0472">Membrane</keyword>
<dbReference type="Pfam" id="PF14520">
    <property type="entry name" value="HHH_5"/>
    <property type="match status" value="1"/>
</dbReference>